<keyword evidence="5" id="KW-0238">DNA-binding</keyword>
<dbReference type="PANTHER" id="PTHR45693:SF3">
    <property type="entry name" value="TRANSCRIPTION FACTOR TGAL8"/>
    <property type="match status" value="1"/>
</dbReference>
<keyword evidence="11" id="KW-1185">Reference proteome</keyword>
<dbReference type="InterPro" id="IPR046347">
    <property type="entry name" value="bZIP_sf"/>
</dbReference>
<dbReference type="PANTHER" id="PTHR45693">
    <property type="entry name" value="TRANSCRIPTION FACTOR TGA9"/>
    <property type="match status" value="1"/>
</dbReference>
<gene>
    <name evidence="10" type="ORF">E2562_027613</name>
</gene>
<dbReference type="Proteomes" id="UP000479710">
    <property type="component" value="Unassembled WGS sequence"/>
</dbReference>
<feature type="compositionally biased region" description="Low complexity" evidence="8">
    <location>
        <begin position="79"/>
        <end position="91"/>
    </location>
</feature>
<evidence type="ECO:0000256" key="3">
    <source>
        <dbReference type="ARBA" id="ARBA00022821"/>
    </source>
</evidence>
<evidence type="ECO:0000256" key="1">
    <source>
        <dbReference type="ARBA" id="ARBA00004123"/>
    </source>
</evidence>
<evidence type="ECO:0000256" key="6">
    <source>
        <dbReference type="ARBA" id="ARBA00023163"/>
    </source>
</evidence>
<dbReference type="GO" id="GO:0003700">
    <property type="term" value="F:DNA-binding transcription factor activity"/>
    <property type="evidence" value="ECO:0007669"/>
    <property type="project" value="InterPro"/>
</dbReference>
<evidence type="ECO:0000313" key="10">
    <source>
        <dbReference type="EMBL" id="KAF0914204.1"/>
    </source>
</evidence>
<feature type="domain" description="DOG1" evidence="9">
    <location>
        <begin position="204"/>
        <end position="446"/>
    </location>
</feature>
<evidence type="ECO:0000256" key="8">
    <source>
        <dbReference type="SAM" id="MobiDB-lite"/>
    </source>
</evidence>
<dbReference type="GO" id="GO:0006351">
    <property type="term" value="P:DNA-templated transcription"/>
    <property type="evidence" value="ECO:0007669"/>
    <property type="project" value="InterPro"/>
</dbReference>
<keyword evidence="6" id="KW-0804">Transcription</keyword>
<organism evidence="10 11">
    <name type="scientific">Oryza meyeriana var. granulata</name>
    <dbReference type="NCBI Taxonomy" id="110450"/>
    <lineage>
        <taxon>Eukaryota</taxon>
        <taxon>Viridiplantae</taxon>
        <taxon>Streptophyta</taxon>
        <taxon>Embryophyta</taxon>
        <taxon>Tracheophyta</taxon>
        <taxon>Spermatophyta</taxon>
        <taxon>Magnoliopsida</taxon>
        <taxon>Liliopsida</taxon>
        <taxon>Poales</taxon>
        <taxon>Poaceae</taxon>
        <taxon>BOP clade</taxon>
        <taxon>Oryzoideae</taxon>
        <taxon>Oryzeae</taxon>
        <taxon>Oryzinae</taxon>
        <taxon>Oryza</taxon>
        <taxon>Oryza meyeriana</taxon>
    </lineage>
</organism>
<dbReference type="PROSITE" id="PS51806">
    <property type="entry name" value="DOG1"/>
    <property type="match status" value="1"/>
</dbReference>
<feature type="region of interest" description="Disordered" evidence="8">
    <location>
        <begin position="70"/>
        <end position="146"/>
    </location>
</feature>
<comment type="caution">
    <text evidence="10">The sequence shown here is derived from an EMBL/GenBank/DDBJ whole genome shotgun (WGS) entry which is preliminary data.</text>
</comment>
<evidence type="ECO:0000256" key="2">
    <source>
        <dbReference type="ARBA" id="ARBA00007163"/>
    </source>
</evidence>
<dbReference type="GO" id="GO:0006952">
    <property type="term" value="P:defense response"/>
    <property type="evidence" value="ECO:0007669"/>
    <property type="project" value="UniProtKB-KW"/>
</dbReference>
<dbReference type="GO" id="GO:0043565">
    <property type="term" value="F:sequence-specific DNA binding"/>
    <property type="evidence" value="ECO:0007669"/>
    <property type="project" value="InterPro"/>
</dbReference>
<dbReference type="AlphaFoldDB" id="A0A6G1DQ41"/>
<dbReference type="SMART" id="SM00338">
    <property type="entry name" value="BRLZ"/>
    <property type="match status" value="1"/>
</dbReference>
<dbReference type="SUPFAM" id="SSF57959">
    <property type="entry name" value="Leucine zipper domain"/>
    <property type="match status" value="1"/>
</dbReference>
<sequence>MAYPSTSGMIQASSSLHGSIIRRNPEGYDMPSDLDQALLLYFDGQEQDKPSTQEEPHKPLNFVKETLNIFPSQPIHGDPTPTSTASTSAPPVIAGSSRRTPPPGRLFAVGKGSKTASNREDCGGGGAAAASASSELEGPNTSDPKALRRLAQNREAARKSRLRKKAYIQQLETGRIRLAHLEQEIQLTRAQGALWGAATLSPDAALFNLEYERWQETHHQVIGQLRAAMEEHRRPDGELQPYVDEAVSHCGVLMGHKARLVGVDPLHLLFGSWKGAVERCFLWIGGFRPSELIKVVLRHVEPLTEQQLSAVYSAQQAARREEDALDGGLQALLRSLSDVLSSDAPAAASQQQTPPVMYHHHHHHHPAVAATMAASFIGHSYSYNLQLAMDKLASLATFLRQADELRLRTLHTLRQMLTVRQAAHCFVAVDDYFGRLRALSLFWTNSRQPAATG</sequence>
<dbReference type="FunFam" id="1.20.5.170:FF:000019">
    <property type="entry name" value="BZIP family transcription factor"/>
    <property type="match status" value="1"/>
</dbReference>
<dbReference type="GO" id="GO:0005634">
    <property type="term" value="C:nucleus"/>
    <property type="evidence" value="ECO:0007669"/>
    <property type="project" value="UniProtKB-SubCell"/>
</dbReference>
<reference evidence="10 11" key="1">
    <citation type="submission" date="2019-11" db="EMBL/GenBank/DDBJ databases">
        <title>Whole genome sequence of Oryza granulata.</title>
        <authorList>
            <person name="Li W."/>
        </authorList>
    </citation>
    <scope>NUCLEOTIDE SEQUENCE [LARGE SCALE GENOMIC DNA]</scope>
    <source>
        <strain evidence="11">cv. Menghai</strain>
        <tissue evidence="10">Leaf</tissue>
    </source>
</reference>
<evidence type="ECO:0000256" key="4">
    <source>
        <dbReference type="ARBA" id="ARBA00023015"/>
    </source>
</evidence>
<keyword evidence="7" id="KW-0539">Nucleus</keyword>
<proteinExistence type="inferred from homology"/>
<accession>A0A6G1DQ41</accession>
<dbReference type="Pfam" id="PF00170">
    <property type="entry name" value="bZIP_1"/>
    <property type="match status" value="1"/>
</dbReference>
<comment type="subcellular location">
    <subcellularLocation>
        <location evidence="1">Nucleus</location>
    </subcellularLocation>
</comment>
<dbReference type="EMBL" id="SPHZ02000006">
    <property type="protein sequence ID" value="KAF0914204.1"/>
    <property type="molecule type" value="Genomic_DNA"/>
</dbReference>
<dbReference type="Pfam" id="PF14144">
    <property type="entry name" value="DOG1"/>
    <property type="match status" value="1"/>
</dbReference>
<dbReference type="InterPro" id="IPR025422">
    <property type="entry name" value="TGA_domain"/>
</dbReference>
<dbReference type="OrthoDB" id="654940at2759"/>
<keyword evidence="4" id="KW-0805">Transcription regulation</keyword>
<keyword evidence="3" id="KW-0611">Plant defense</keyword>
<comment type="similarity">
    <text evidence="2">Belongs to the bZIP family.</text>
</comment>
<dbReference type="GO" id="GO:0045893">
    <property type="term" value="P:positive regulation of DNA-templated transcription"/>
    <property type="evidence" value="ECO:0007669"/>
    <property type="project" value="UniProtKB-ARBA"/>
</dbReference>
<evidence type="ECO:0000313" key="11">
    <source>
        <dbReference type="Proteomes" id="UP000479710"/>
    </source>
</evidence>
<dbReference type="InterPro" id="IPR004827">
    <property type="entry name" value="bZIP"/>
</dbReference>
<evidence type="ECO:0000259" key="9">
    <source>
        <dbReference type="PROSITE" id="PS51806"/>
    </source>
</evidence>
<protein>
    <recommendedName>
        <fullName evidence="9">DOG1 domain-containing protein</fullName>
    </recommendedName>
</protein>
<evidence type="ECO:0000256" key="5">
    <source>
        <dbReference type="ARBA" id="ARBA00023125"/>
    </source>
</evidence>
<dbReference type="Gene3D" id="1.20.5.170">
    <property type="match status" value="1"/>
</dbReference>
<evidence type="ECO:0000256" key="7">
    <source>
        <dbReference type="ARBA" id="ARBA00023242"/>
    </source>
</evidence>
<name>A0A6G1DQ41_9ORYZ</name>
<dbReference type="PROSITE" id="PS00036">
    <property type="entry name" value="BZIP_BASIC"/>
    <property type="match status" value="1"/>
</dbReference>